<keyword evidence="3" id="KW-0677">Repeat</keyword>
<dbReference type="InterPro" id="IPR041118">
    <property type="entry name" value="Rx_N"/>
</dbReference>
<dbReference type="InterPro" id="IPR058922">
    <property type="entry name" value="WHD_DRP"/>
</dbReference>
<dbReference type="SUPFAM" id="SSF52540">
    <property type="entry name" value="P-loop containing nucleoside triphosphate hydrolases"/>
    <property type="match status" value="2"/>
</dbReference>
<protein>
    <recommendedName>
        <fullName evidence="13">Disease resistance protein RPM1</fullName>
    </recommendedName>
</protein>
<evidence type="ECO:0000256" key="2">
    <source>
        <dbReference type="ARBA" id="ARBA00022614"/>
    </source>
</evidence>
<keyword evidence="2" id="KW-0433">Leucine-rich repeat</keyword>
<comment type="similarity">
    <text evidence="1">Belongs to the disease resistance NB-LRR family.</text>
</comment>
<dbReference type="Gene3D" id="3.40.50.300">
    <property type="entry name" value="P-loop containing nucleotide triphosphate hydrolases"/>
    <property type="match status" value="2"/>
</dbReference>
<dbReference type="Gene3D" id="3.80.10.10">
    <property type="entry name" value="Ribonuclease Inhibitor"/>
    <property type="match status" value="1"/>
</dbReference>
<comment type="caution">
    <text evidence="11">The sequence shown here is derived from an EMBL/GenBank/DDBJ whole genome shotgun (WGS) entry which is preliminary data.</text>
</comment>
<keyword evidence="5" id="KW-0611">Plant defense</keyword>
<dbReference type="CDD" id="cd14798">
    <property type="entry name" value="RX-CC_like"/>
    <property type="match status" value="1"/>
</dbReference>
<evidence type="ECO:0008006" key="13">
    <source>
        <dbReference type="Google" id="ProtNLM"/>
    </source>
</evidence>
<feature type="domain" description="NB-ARC" evidence="7">
    <location>
        <begin position="436"/>
        <end position="592"/>
    </location>
</feature>
<dbReference type="EMBL" id="CAJGYO010000010">
    <property type="protein sequence ID" value="CAD6257423.1"/>
    <property type="molecule type" value="Genomic_DNA"/>
</dbReference>
<sequence>MADLAVSLAKSVVEGAVTKALAAIEEEAALRQSTQNDLAFITGEFQMMQSFLNVADEERVRNSVVRTWVRQVRDLAYNVEDCIEYVIHLDKAPDWYCRCIPRFIRPQLPLDKAVAEIKLLKVRVEEVSLRNMRYNLISDSGSKPVTQQQLAPAGASAGTTTIAMLNKARDTTKMQRGLGDLTKLLITKKPGGDLGVISVWAAGGNAADTTPIIREAYGEPEMCASFGCRGWAKLTHPFSPHEFQRSLLIQFQPCIQNETDEYVNILQRLEAASEGELVHDFMKIMKQERYLIVLENISSMVDWDTVRAYLPDSKNGSWIIISTQQSEVARLCVGDPWQMFELKQNSAEHSVCVFFQEGSQGNNLDKSKQTTMVIPNHNEASSSMNEVRHKGGYALYTSVPTSKNNADMWMERFPLVGVRKSQMDDLRGYIARARVKGFAVVSVWGIAGVGKSALVRNLYYSIMRDNRGNKLFTMYGWVDVYHPFNLATFAWSLLSELQSDSSQQNGISNPIQECRELLENHHCLVVIDCLQSTEEWDLIRDSMVSTHSRSIIVVITTEASIATHCCANREEAVYNVKSLEDDEARDLFKKEVDIFPDSSALRDSEDPELGKLISKCGGLPKLVVAVSDFLAPMSVSWMNSAVNLSDRFIHDMETKPEFDNLRGLFGWMHSYFFTCPDYLKPCILYLSIFPQGQSIRRRRLVRRWIAEGYSRGTSSLSAEDNGEKFFSLLLDLSIIQQEPHSVTTADTRMVLCKVNGFFREYIISRRKDEELVFELEGRCTLTSQRTGRHLVIKESWDRDMIVFSSIDFSRLRSLTVFGEWKPFFINETMRVLRVLDLENAKGVTYKYLGQMLKVLPRLKFLSLRGRREICCLPSSFAGLRQLETLDVRGTSIATLPPSITKLTKLQYIRAGKGKEASVPCSHLSWLPSCCRGCPVGGVEVPAGIEKLTALHTLGAVNIGFSGGKAILKELKKLTQLHKLEVTGVNKKNSNDFCSAISDHVHFESLSVWLSMGNNQHFSEDMFPTQAKPLEKLQSLKLYGPLTSVPAWINVLPKLTKLELEVTMSVQDEVNNVLRVLGEIKELCILRLCAKPLQDGDGNLDFRFLVAGVHDRCYRMVKILEISCSSNLTVTFGSHAMENLELLIGTCRIGSVLKFAELKNLSVGKLKEVRYLGSLDNTLKRDMENQLNNHHKKPALNHTPDGH</sequence>
<dbReference type="InterPro" id="IPR044974">
    <property type="entry name" value="Disease_R_plants"/>
</dbReference>
<dbReference type="Pfam" id="PF18052">
    <property type="entry name" value="Rx_N"/>
    <property type="match status" value="1"/>
</dbReference>
<dbReference type="InterPro" id="IPR055414">
    <property type="entry name" value="LRR_R13L4/SHOC2-like"/>
</dbReference>
<evidence type="ECO:0000259" key="8">
    <source>
        <dbReference type="Pfam" id="PF18052"/>
    </source>
</evidence>
<dbReference type="Pfam" id="PF23598">
    <property type="entry name" value="LRR_14"/>
    <property type="match status" value="1"/>
</dbReference>
<accession>A0A811QIR4</accession>
<evidence type="ECO:0000256" key="4">
    <source>
        <dbReference type="ARBA" id="ARBA00022741"/>
    </source>
</evidence>
<dbReference type="PANTHER" id="PTHR23155">
    <property type="entry name" value="DISEASE RESISTANCE PROTEIN RP"/>
    <property type="match status" value="1"/>
</dbReference>
<dbReference type="InterPro" id="IPR002182">
    <property type="entry name" value="NB-ARC"/>
</dbReference>
<dbReference type="SUPFAM" id="SSF52047">
    <property type="entry name" value="RNI-like"/>
    <property type="match status" value="1"/>
</dbReference>
<dbReference type="Pfam" id="PF23559">
    <property type="entry name" value="WHD_DRP"/>
    <property type="match status" value="1"/>
</dbReference>
<evidence type="ECO:0000256" key="6">
    <source>
        <dbReference type="ARBA" id="ARBA00023054"/>
    </source>
</evidence>
<dbReference type="Pfam" id="PF00931">
    <property type="entry name" value="NB-ARC"/>
    <property type="match status" value="2"/>
</dbReference>
<dbReference type="PRINTS" id="PR00364">
    <property type="entry name" value="DISEASERSIST"/>
</dbReference>
<dbReference type="GO" id="GO:0098542">
    <property type="term" value="P:defense response to other organism"/>
    <property type="evidence" value="ECO:0007669"/>
    <property type="project" value="TreeGrafter"/>
</dbReference>
<dbReference type="InterPro" id="IPR027417">
    <property type="entry name" value="P-loop_NTPase"/>
</dbReference>
<evidence type="ECO:0000259" key="7">
    <source>
        <dbReference type="Pfam" id="PF00931"/>
    </source>
</evidence>
<feature type="domain" description="Disease resistance protein winged helix" evidence="9">
    <location>
        <begin position="688"/>
        <end position="742"/>
    </location>
</feature>
<reference evidence="11" key="1">
    <citation type="submission" date="2020-10" db="EMBL/GenBank/DDBJ databases">
        <authorList>
            <person name="Han B."/>
            <person name="Lu T."/>
            <person name="Zhao Q."/>
            <person name="Huang X."/>
            <person name="Zhao Y."/>
        </authorList>
    </citation>
    <scope>NUCLEOTIDE SEQUENCE</scope>
</reference>
<dbReference type="InterPro" id="IPR038005">
    <property type="entry name" value="RX-like_CC"/>
</dbReference>
<keyword evidence="6" id="KW-0175">Coiled coil</keyword>
<dbReference type="InterPro" id="IPR032675">
    <property type="entry name" value="LRR_dom_sf"/>
</dbReference>
<keyword evidence="4" id="KW-0547">Nucleotide-binding</keyword>
<name>A0A811QIR4_9POAL</name>
<evidence type="ECO:0000313" key="12">
    <source>
        <dbReference type="Proteomes" id="UP000604825"/>
    </source>
</evidence>
<feature type="domain" description="Disease resistance N-terminal" evidence="8">
    <location>
        <begin position="12"/>
        <end position="88"/>
    </location>
</feature>
<feature type="domain" description="NB-ARC" evidence="7">
    <location>
        <begin position="192"/>
        <end position="347"/>
    </location>
</feature>
<evidence type="ECO:0000313" key="11">
    <source>
        <dbReference type="EMBL" id="CAD6257423.1"/>
    </source>
</evidence>
<evidence type="ECO:0000256" key="3">
    <source>
        <dbReference type="ARBA" id="ARBA00022737"/>
    </source>
</evidence>
<dbReference type="PANTHER" id="PTHR23155:SF1135">
    <property type="entry name" value="OS08G0246300 PROTEIN"/>
    <property type="match status" value="1"/>
</dbReference>
<organism evidence="11 12">
    <name type="scientific">Miscanthus lutarioriparius</name>
    <dbReference type="NCBI Taxonomy" id="422564"/>
    <lineage>
        <taxon>Eukaryota</taxon>
        <taxon>Viridiplantae</taxon>
        <taxon>Streptophyta</taxon>
        <taxon>Embryophyta</taxon>
        <taxon>Tracheophyta</taxon>
        <taxon>Spermatophyta</taxon>
        <taxon>Magnoliopsida</taxon>
        <taxon>Liliopsida</taxon>
        <taxon>Poales</taxon>
        <taxon>Poaceae</taxon>
        <taxon>PACMAD clade</taxon>
        <taxon>Panicoideae</taxon>
        <taxon>Andropogonodae</taxon>
        <taxon>Andropogoneae</taxon>
        <taxon>Saccharinae</taxon>
        <taxon>Miscanthus</taxon>
    </lineage>
</organism>
<gene>
    <name evidence="11" type="ORF">NCGR_LOCUS40908</name>
</gene>
<feature type="domain" description="Disease resistance R13L4/SHOC-2-like LRR" evidence="10">
    <location>
        <begin position="811"/>
        <end position="1176"/>
    </location>
</feature>
<evidence type="ECO:0000256" key="1">
    <source>
        <dbReference type="ARBA" id="ARBA00008894"/>
    </source>
</evidence>
<proteinExistence type="inferred from homology"/>
<dbReference type="Proteomes" id="UP000604825">
    <property type="component" value="Unassembled WGS sequence"/>
</dbReference>
<keyword evidence="12" id="KW-1185">Reference proteome</keyword>
<dbReference type="GO" id="GO:0043531">
    <property type="term" value="F:ADP binding"/>
    <property type="evidence" value="ECO:0007669"/>
    <property type="project" value="InterPro"/>
</dbReference>
<dbReference type="Gene3D" id="1.20.5.4130">
    <property type="match status" value="1"/>
</dbReference>
<evidence type="ECO:0000259" key="9">
    <source>
        <dbReference type="Pfam" id="PF23559"/>
    </source>
</evidence>
<evidence type="ECO:0000256" key="5">
    <source>
        <dbReference type="ARBA" id="ARBA00022821"/>
    </source>
</evidence>
<evidence type="ECO:0000259" key="10">
    <source>
        <dbReference type="Pfam" id="PF23598"/>
    </source>
</evidence>
<dbReference type="OrthoDB" id="693153at2759"/>
<dbReference type="AlphaFoldDB" id="A0A811QIR4"/>